<dbReference type="EMBL" id="MVFC01000003">
    <property type="protein sequence ID" value="OON81582.1"/>
    <property type="molecule type" value="Genomic_DNA"/>
</dbReference>
<dbReference type="Pfam" id="PF13466">
    <property type="entry name" value="STAS_2"/>
    <property type="match status" value="1"/>
</dbReference>
<dbReference type="InterPro" id="IPR002645">
    <property type="entry name" value="STAS_dom"/>
</dbReference>
<evidence type="ECO:0000256" key="2">
    <source>
        <dbReference type="RuleBase" id="RU003749"/>
    </source>
</evidence>
<sequence length="123" mass="12751">MTNALTVHTRTSSAGPVVELTGDLDHHTAPEVRAVLSGLPLAPGGQLVIDLARLSFCDSSGIGVLITARNHALAAQAVVVLAAVPARVSRIFRIVGLEQVFTTQPTAAAAEAAWVPPRKAARE</sequence>
<evidence type="ECO:0000313" key="5">
    <source>
        <dbReference type="Proteomes" id="UP000190539"/>
    </source>
</evidence>
<dbReference type="STRING" id="83656.B1H18_05225"/>
<dbReference type="GO" id="GO:0043856">
    <property type="term" value="F:anti-sigma factor antagonist activity"/>
    <property type="evidence" value="ECO:0007669"/>
    <property type="project" value="InterPro"/>
</dbReference>
<feature type="domain" description="STAS" evidence="3">
    <location>
        <begin position="17"/>
        <end position="113"/>
    </location>
</feature>
<keyword evidence="5" id="KW-1185">Reference proteome</keyword>
<dbReference type="CDD" id="cd07043">
    <property type="entry name" value="STAS_anti-anti-sigma_factors"/>
    <property type="match status" value="1"/>
</dbReference>
<proteinExistence type="inferred from homology"/>
<reference evidence="4 5" key="1">
    <citation type="submission" date="2017-02" db="EMBL/GenBank/DDBJ databases">
        <title>Draft Genome Sequence of Streptomyces tsukubaensis F601, a Producer of the immunosuppressant tacrolimus FK506.</title>
        <authorList>
            <person name="Zong G."/>
            <person name="Zhong C."/>
            <person name="Fu J."/>
            <person name="Qin R."/>
            <person name="Cao G."/>
        </authorList>
    </citation>
    <scope>NUCLEOTIDE SEQUENCE [LARGE SCALE GENOMIC DNA]</scope>
    <source>
        <strain evidence="4 5">F601</strain>
    </source>
</reference>
<gene>
    <name evidence="4" type="ORF">B1H18_05225</name>
</gene>
<dbReference type="SUPFAM" id="SSF52091">
    <property type="entry name" value="SpoIIaa-like"/>
    <property type="match status" value="1"/>
</dbReference>
<comment type="caution">
    <text evidence="4">The sequence shown here is derived from an EMBL/GenBank/DDBJ whole genome shotgun (WGS) entry which is preliminary data.</text>
</comment>
<evidence type="ECO:0000256" key="1">
    <source>
        <dbReference type="ARBA" id="ARBA00009013"/>
    </source>
</evidence>
<dbReference type="InterPro" id="IPR036513">
    <property type="entry name" value="STAS_dom_sf"/>
</dbReference>
<dbReference type="InterPro" id="IPR058548">
    <property type="entry name" value="MlaB-like_STAS"/>
</dbReference>
<organism evidence="4 5">
    <name type="scientific">Streptomyces tsukubensis</name>
    <dbReference type="NCBI Taxonomy" id="83656"/>
    <lineage>
        <taxon>Bacteria</taxon>
        <taxon>Bacillati</taxon>
        <taxon>Actinomycetota</taxon>
        <taxon>Actinomycetes</taxon>
        <taxon>Kitasatosporales</taxon>
        <taxon>Streptomycetaceae</taxon>
        <taxon>Streptomyces</taxon>
    </lineage>
</organism>
<comment type="similarity">
    <text evidence="1 2">Belongs to the anti-sigma-factor antagonist family.</text>
</comment>
<dbReference type="NCBIfam" id="TIGR00377">
    <property type="entry name" value="ant_ant_sig"/>
    <property type="match status" value="1"/>
</dbReference>
<dbReference type="PANTHER" id="PTHR33495">
    <property type="entry name" value="ANTI-SIGMA FACTOR ANTAGONIST TM_1081-RELATED-RELATED"/>
    <property type="match status" value="1"/>
</dbReference>
<dbReference type="PANTHER" id="PTHR33495:SF2">
    <property type="entry name" value="ANTI-SIGMA FACTOR ANTAGONIST TM_1081-RELATED"/>
    <property type="match status" value="1"/>
</dbReference>
<dbReference type="PROSITE" id="PS50801">
    <property type="entry name" value="STAS"/>
    <property type="match status" value="1"/>
</dbReference>
<dbReference type="RefSeq" id="WP_077965260.1">
    <property type="nucleotide sequence ID" value="NZ_CP045178.1"/>
</dbReference>
<dbReference type="InterPro" id="IPR003658">
    <property type="entry name" value="Anti-sigma_ant"/>
</dbReference>
<dbReference type="OrthoDB" id="3481860at2"/>
<name>A0A1V4ACA6_9ACTN</name>
<evidence type="ECO:0000313" key="4">
    <source>
        <dbReference type="EMBL" id="OON81582.1"/>
    </source>
</evidence>
<protein>
    <recommendedName>
        <fullName evidence="2">Anti-sigma factor antagonist</fullName>
    </recommendedName>
</protein>
<dbReference type="Proteomes" id="UP000190539">
    <property type="component" value="Unassembled WGS sequence"/>
</dbReference>
<dbReference type="Gene3D" id="3.30.750.24">
    <property type="entry name" value="STAS domain"/>
    <property type="match status" value="1"/>
</dbReference>
<dbReference type="AlphaFoldDB" id="A0A1V4ACA6"/>
<accession>A0A1V4ACA6</accession>
<evidence type="ECO:0000259" key="3">
    <source>
        <dbReference type="PROSITE" id="PS50801"/>
    </source>
</evidence>